<feature type="compositionally biased region" description="Basic and acidic residues" evidence="4">
    <location>
        <begin position="1"/>
        <end position="10"/>
    </location>
</feature>
<dbReference type="GO" id="GO:0008270">
    <property type="term" value="F:zinc ion binding"/>
    <property type="evidence" value="ECO:0007669"/>
    <property type="project" value="UniProtKB-KW"/>
</dbReference>
<feature type="compositionally biased region" description="Basic and acidic residues" evidence="4">
    <location>
        <begin position="242"/>
        <end position="253"/>
    </location>
</feature>
<protein>
    <recommendedName>
        <fullName evidence="5">Zinc finger PHD-type domain-containing protein</fullName>
    </recommendedName>
</protein>
<evidence type="ECO:0000313" key="7">
    <source>
        <dbReference type="Proteomes" id="UP001367508"/>
    </source>
</evidence>
<feature type="domain" description="Zinc finger PHD-type" evidence="5">
    <location>
        <begin position="42"/>
        <end position="82"/>
    </location>
</feature>
<dbReference type="Pfam" id="PF00628">
    <property type="entry name" value="PHD"/>
    <property type="match status" value="1"/>
</dbReference>
<dbReference type="SUPFAM" id="SSF57903">
    <property type="entry name" value="FYVE/PHD zinc finger"/>
    <property type="match status" value="1"/>
</dbReference>
<evidence type="ECO:0000256" key="1">
    <source>
        <dbReference type="ARBA" id="ARBA00022723"/>
    </source>
</evidence>
<feature type="region of interest" description="Disordered" evidence="4">
    <location>
        <begin position="1"/>
        <end position="28"/>
    </location>
</feature>
<dbReference type="InterPro" id="IPR019787">
    <property type="entry name" value="Znf_PHD-finger"/>
</dbReference>
<sequence>MESNPSKEKNVLGYNANAETSDAEGKVDDPMNISASAIEEVVCDKSRTLVLCVRCFNTYHLGCVNPPLESMPEGDWRCANCEDLQESITPKKASSNCSICLKGKRKMDWSHDEAIRKKFSTSNSKDNIQGLSPFYLELILSSLIDEICGLDNIHQDEGPSNVASDEELLNIESSEDIERKSEDIVVYEREKEMSPRNETTTLASEYVVPKDDAKMECEIGEDEVVPEGNWKGPNCGFNTDPEMPKDDPSMSNN</sequence>
<reference evidence="6 7" key="1">
    <citation type="submission" date="2024-01" db="EMBL/GenBank/DDBJ databases">
        <title>The genomes of 5 underutilized Papilionoideae crops provide insights into root nodulation and disease resistanc.</title>
        <authorList>
            <person name="Jiang F."/>
        </authorList>
    </citation>
    <scope>NUCLEOTIDE SEQUENCE [LARGE SCALE GENOMIC DNA]</scope>
    <source>
        <strain evidence="6">LVBAO_FW01</strain>
        <tissue evidence="6">Leaves</tissue>
    </source>
</reference>
<keyword evidence="3" id="KW-0862">Zinc</keyword>
<accession>A0AAN9PXI0</accession>
<evidence type="ECO:0000256" key="4">
    <source>
        <dbReference type="SAM" id="MobiDB-lite"/>
    </source>
</evidence>
<dbReference type="AlphaFoldDB" id="A0AAN9PXI0"/>
<name>A0AAN9PXI0_CANGL</name>
<keyword evidence="2" id="KW-0863">Zinc-finger</keyword>
<evidence type="ECO:0000259" key="5">
    <source>
        <dbReference type="SMART" id="SM00249"/>
    </source>
</evidence>
<evidence type="ECO:0000256" key="3">
    <source>
        <dbReference type="ARBA" id="ARBA00022833"/>
    </source>
</evidence>
<dbReference type="Gene3D" id="3.30.40.10">
    <property type="entry name" value="Zinc/RING finger domain, C3HC4 (zinc finger)"/>
    <property type="match status" value="1"/>
</dbReference>
<feature type="region of interest" description="Disordered" evidence="4">
    <location>
        <begin position="221"/>
        <end position="253"/>
    </location>
</feature>
<dbReference type="InterPro" id="IPR013083">
    <property type="entry name" value="Znf_RING/FYVE/PHD"/>
</dbReference>
<organism evidence="6 7">
    <name type="scientific">Canavalia gladiata</name>
    <name type="common">Sword bean</name>
    <name type="synonym">Dolichos gladiatus</name>
    <dbReference type="NCBI Taxonomy" id="3824"/>
    <lineage>
        <taxon>Eukaryota</taxon>
        <taxon>Viridiplantae</taxon>
        <taxon>Streptophyta</taxon>
        <taxon>Embryophyta</taxon>
        <taxon>Tracheophyta</taxon>
        <taxon>Spermatophyta</taxon>
        <taxon>Magnoliopsida</taxon>
        <taxon>eudicotyledons</taxon>
        <taxon>Gunneridae</taxon>
        <taxon>Pentapetalae</taxon>
        <taxon>rosids</taxon>
        <taxon>fabids</taxon>
        <taxon>Fabales</taxon>
        <taxon>Fabaceae</taxon>
        <taxon>Papilionoideae</taxon>
        <taxon>50 kb inversion clade</taxon>
        <taxon>NPAAA clade</taxon>
        <taxon>indigoferoid/millettioid clade</taxon>
        <taxon>Phaseoleae</taxon>
        <taxon>Canavalia</taxon>
    </lineage>
</organism>
<keyword evidence="7" id="KW-1185">Reference proteome</keyword>
<keyword evidence="1" id="KW-0479">Metal-binding</keyword>
<dbReference type="Proteomes" id="UP001367508">
    <property type="component" value="Unassembled WGS sequence"/>
</dbReference>
<dbReference type="InterPro" id="IPR011011">
    <property type="entry name" value="Znf_FYVE_PHD"/>
</dbReference>
<gene>
    <name evidence="6" type="ORF">VNO77_39127</name>
</gene>
<evidence type="ECO:0000256" key="2">
    <source>
        <dbReference type="ARBA" id="ARBA00022771"/>
    </source>
</evidence>
<dbReference type="InterPro" id="IPR001965">
    <property type="entry name" value="Znf_PHD"/>
</dbReference>
<comment type="caution">
    <text evidence="6">The sequence shown here is derived from an EMBL/GenBank/DDBJ whole genome shotgun (WGS) entry which is preliminary data.</text>
</comment>
<dbReference type="SMART" id="SM00249">
    <property type="entry name" value="PHD"/>
    <property type="match status" value="1"/>
</dbReference>
<evidence type="ECO:0000313" key="6">
    <source>
        <dbReference type="EMBL" id="KAK7313922.1"/>
    </source>
</evidence>
<proteinExistence type="predicted"/>
<dbReference type="EMBL" id="JAYMYQ010000009">
    <property type="protein sequence ID" value="KAK7313922.1"/>
    <property type="molecule type" value="Genomic_DNA"/>
</dbReference>